<evidence type="ECO:0000313" key="3">
    <source>
        <dbReference type="Proteomes" id="UP000619260"/>
    </source>
</evidence>
<comment type="caution">
    <text evidence="2">The sequence shown here is derived from an EMBL/GenBank/DDBJ whole genome shotgun (WGS) entry which is preliminary data.</text>
</comment>
<feature type="transmembrane region" description="Helical" evidence="1">
    <location>
        <begin position="338"/>
        <end position="355"/>
    </location>
</feature>
<name>A0A8J3YSS5_9ACTN</name>
<keyword evidence="3" id="KW-1185">Reference proteome</keyword>
<keyword evidence="1" id="KW-1133">Transmembrane helix</keyword>
<dbReference type="EMBL" id="BOPF01000025">
    <property type="protein sequence ID" value="GIJ49161.1"/>
    <property type="molecule type" value="Genomic_DNA"/>
</dbReference>
<dbReference type="Proteomes" id="UP000619260">
    <property type="component" value="Unassembled WGS sequence"/>
</dbReference>
<evidence type="ECO:0000313" key="2">
    <source>
        <dbReference type="EMBL" id="GIJ49161.1"/>
    </source>
</evidence>
<dbReference type="RefSeq" id="WP_203902637.1">
    <property type="nucleotide sequence ID" value="NZ_BOPF01000025.1"/>
</dbReference>
<organism evidence="2 3">
    <name type="scientific">Virgisporangium aliadipatigenens</name>
    <dbReference type="NCBI Taxonomy" id="741659"/>
    <lineage>
        <taxon>Bacteria</taxon>
        <taxon>Bacillati</taxon>
        <taxon>Actinomycetota</taxon>
        <taxon>Actinomycetes</taxon>
        <taxon>Micromonosporales</taxon>
        <taxon>Micromonosporaceae</taxon>
        <taxon>Virgisporangium</taxon>
    </lineage>
</organism>
<keyword evidence="1" id="KW-0812">Transmembrane</keyword>
<dbReference type="AlphaFoldDB" id="A0A8J3YSS5"/>
<feature type="transmembrane region" description="Helical" evidence="1">
    <location>
        <begin position="388"/>
        <end position="409"/>
    </location>
</feature>
<evidence type="ECO:0008006" key="4">
    <source>
        <dbReference type="Google" id="ProtNLM"/>
    </source>
</evidence>
<accession>A0A8J3YSS5</accession>
<evidence type="ECO:0000256" key="1">
    <source>
        <dbReference type="SAM" id="Phobius"/>
    </source>
</evidence>
<keyword evidence="1" id="KW-0472">Membrane</keyword>
<sequence>MRNVRDAFARGADIDLGGPVPADLLAELLTGEARPRAALRLRNARITGRLDLRHAEITAPVSIVDCVFAEAPELSEARAPNLLLSGCTLPGLNARLLELRGDLRLRDCTVTGPVVLSAAQIGGDADLDGTTITVRPAETNGLALVAERIAVAGSLLARYGFTADGGVALLHARVDNQLNFMGATLRADDQVAALHLGGARAGSVWLTFAAPPQGRLQLAGLDADTLFDDPDTWPSTVDLIGCRYRMLIGRRPAPRGAPAPDQEVSVRTRLEWLRRESVGFVPQPYEQLADFYRRSGRDADARRVLLARNRRHRATLGPAGRAAGYVADALVGYGYRTWYAALWLAGLWGLGTLALRREKEPPLLALDLLLPVINLGRDDTWRPSGTTAWVSALLVISGWILTTAVVAGLTRQLSR</sequence>
<reference evidence="2" key="1">
    <citation type="submission" date="2021-01" db="EMBL/GenBank/DDBJ databases">
        <title>Whole genome shotgun sequence of Virgisporangium aliadipatigenens NBRC 105644.</title>
        <authorList>
            <person name="Komaki H."/>
            <person name="Tamura T."/>
        </authorList>
    </citation>
    <scope>NUCLEOTIDE SEQUENCE</scope>
    <source>
        <strain evidence="2">NBRC 105644</strain>
    </source>
</reference>
<protein>
    <recommendedName>
        <fullName evidence="4">Oxidoreductase</fullName>
    </recommendedName>
</protein>
<proteinExistence type="predicted"/>
<gene>
    <name evidence="2" type="ORF">Val02_60470</name>
</gene>